<gene>
    <name evidence="2" type="ORF">H3309_09050</name>
</gene>
<dbReference type="PANTHER" id="PTHR35010">
    <property type="entry name" value="BLL4672 PROTEIN-RELATED"/>
    <property type="match status" value="1"/>
</dbReference>
<name>A0A7G5IMK2_9SPHN</name>
<dbReference type="EMBL" id="CP059851">
    <property type="protein sequence ID" value="QMW24594.1"/>
    <property type="molecule type" value="Genomic_DNA"/>
</dbReference>
<dbReference type="KEGG" id="sand:H3309_09050"/>
<reference evidence="2 3" key="1">
    <citation type="submission" date="2020-07" db="EMBL/GenBank/DDBJ databases">
        <title>Complete genome sequence for Sandaracinobacter sp. M6.</title>
        <authorList>
            <person name="Tang Y."/>
            <person name="Liu Q."/>
            <person name="Guo Z."/>
            <person name="Lei P."/>
            <person name="Huang B."/>
        </authorList>
    </citation>
    <scope>NUCLEOTIDE SEQUENCE [LARGE SCALE GENOMIC DNA]</scope>
    <source>
        <strain evidence="2 3">M6</strain>
    </source>
</reference>
<keyword evidence="3" id="KW-1185">Reference proteome</keyword>
<sequence length="96" mass="10345">MAHFLRGTADTAEAQITAAYGGIWRTSPLFATLWQENDVATTSDGRKRLDHPVAGPIELEFSSFAVEGRPELSMLVHVPVSPADAERVRSLVVGPA</sequence>
<dbReference type="Proteomes" id="UP000515292">
    <property type="component" value="Chromosome"/>
</dbReference>
<dbReference type="Gene3D" id="3.30.450.180">
    <property type="match status" value="1"/>
</dbReference>
<protein>
    <recommendedName>
        <fullName evidence="1">MmyB-like transcription regulator ligand binding domain-containing protein</fullName>
    </recommendedName>
</protein>
<dbReference type="Pfam" id="PF17765">
    <property type="entry name" value="MLTR_LBD"/>
    <property type="match status" value="1"/>
</dbReference>
<dbReference type="PANTHER" id="PTHR35010:SF2">
    <property type="entry name" value="BLL4672 PROTEIN"/>
    <property type="match status" value="1"/>
</dbReference>
<dbReference type="InterPro" id="IPR041413">
    <property type="entry name" value="MLTR_LBD"/>
</dbReference>
<evidence type="ECO:0000259" key="1">
    <source>
        <dbReference type="Pfam" id="PF17765"/>
    </source>
</evidence>
<proteinExistence type="predicted"/>
<feature type="domain" description="MmyB-like transcription regulator ligand binding" evidence="1">
    <location>
        <begin position="8"/>
        <end position="91"/>
    </location>
</feature>
<dbReference type="AlphaFoldDB" id="A0A7G5IMK2"/>
<evidence type="ECO:0000313" key="3">
    <source>
        <dbReference type="Proteomes" id="UP000515292"/>
    </source>
</evidence>
<organism evidence="2 3">
    <name type="scientific">Sandaracinobacteroides saxicola</name>
    <dbReference type="NCBI Taxonomy" id="2759707"/>
    <lineage>
        <taxon>Bacteria</taxon>
        <taxon>Pseudomonadati</taxon>
        <taxon>Pseudomonadota</taxon>
        <taxon>Alphaproteobacteria</taxon>
        <taxon>Sphingomonadales</taxon>
        <taxon>Sphingosinicellaceae</taxon>
        <taxon>Sandaracinobacteroides</taxon>
    </lineage>
</organism>
<evidence type="ECO:0000313" key="2">
    <source>
        <dbReference type="EMBL" id="QMW24594.1"/>
    </source>
</evidence>
<accession>A0A7G5IMK2</accession>